<dbReference type="Proteomes" id="UP000597444">
    <property type="component" value="Unassembled WGS sequence"/>
</dbReference>
<protein>
    <submittedName>
        <fullName evidence="1">Uncharacterized protein</fullName>
    </submittedName>
</protein>
<keyword evidence="2" id="KW-1185">Reference proteome</keyword>
<evidence type="ECO:0000313" key="2">
    <source>
        <dbReference type="Proteomes" id="UP000597444"/>
    </source>
</evidence>
<sequence length="45" mass="4644">MAAGEPGVSLRGDPIRVGIMGGRGIGEQVSSMPLLFAYLGGEKLR</sequence>
<comment type="caution">
    <text evidence="1">The sequence shown here is derived from an EMBL/GenBank/DDBJ whole genome shotgun (WGS) entry which is preliminary data.</text>
</comment>
<evidence type="ECO:0000313" key="1">
    <source>
        <dbReference type="EMBL" id="GHO94474.1"/>
    </source>
</evidence>
<reference evidence="1" key="1">
    <citation type="submission" date="2020-10" db="EMBL/GenBank/DDBJ databases">
        <title>Taxonomic study of unclassified bacteria belonging to the class Ktedonobacteria.</title>
        <authorList>
            <person name="Yabe S."/>
            <person name="Wang C.M."/>
            <person name="Zheng Y."/>
            <person name="Sakai Y."/>
            <person name="Cavaletti L."/>
            <person name="Monciardini P."/>
            <person name="Donadio S."/>
        </authorList>
    </citation>
    <scope>NUCLEOTIDE SEQUENCE</scope>
    <source>
        <strain evidence="1">ID150040</strain>
    </source>
</reference>
<proteinExistence type="predicted"/>
<name>A0A8J3IMW0_9CHLR</name>
<organism evidence="1 2">
    <name type="scientific">Reticulibacter mediterranei</name>
    <dbReference type="NCBI Taxonomy" id="2778369"/>
    <lineage>
        <taxon>Bacteria</taxon>
        <taxon>Bacillati</taxon>
        <taxon>Chloroflexota</taxon>
        <taxon>Ktedonobacteria</taxon>
        <taxon>Ktedonobacterales</taxon>
        <taxon>Reticulibacteraceae</taxon>
        <taxon>Reticulibacter</taxon>
    </lineage>
</organism>
<accession>A0A8J3IMW0</accession>
<dbReference type="AlphaFoldDB" id="A0A8J3IMW0"/>
<gene>
    <name evidence="1" type="ORF">KSF_045220</name>
</gene>
<dbReference type="EMBL" id="BNJK01000001">
    <property type="protein sequence ID" value="GHO94474.1"/>
    <property type="molecule type" value="Genomic_DNA"/>
</dbReference>